<evidence type="ECO:0000256" key="4">
    <source>
        <dbReference type="ARBA" id="ARBA00022840"/>
    </source>
</evidence>
<gene>
    <name evidence="5" type="ORF">DB313_03325</name>
</gene>
<protein>
    <submittedName>
        <fullName evidence="5">Exodeoxyribonuclease V subunit gamma</fullName>
    </submittedName>
</protein>
<dbReference type="Gene3D" id="1.10.10.160">
    <property type="match status" value="1"/>
</dbReference>
<dbReference type="GO" id="GO:0140097">
    <property type="term" value="F:catalytic activity, acting on DNA"/>
    <property type="evidence" value="ECO:0007669"/>
    <property type="project" value="UniProtKB-ARBA"/>
</dbReference>
<dbReference type="OrthoDB" id="349861at2"/>
<dbReference type="SUPFAM" id="SSF52540">
    <property type="entry name" value="P-loop containing nucleoside triphosphate hydrolases"/>
    <property type="match status" value="2"/>
</dbReference>
<dbReference type="AlphaFoldDB" id="A0A386PNL8"/>
<dbReference type="GO" id="GO:0016787">
    <property type="term" value="F:hydrolase activity"/>
    <property type="evidence" value="ECO:0007669"/>
    <property type="project" value="UniProtKB-KW"/>
</dbReference>
<keyword evidence="6" id="KW-1185">Reference proteome</keyword>
<reference evidence="5 6" key="1">
    <citation type="journal article" date="2018" name="Infect. Genet. Evol.">
        <title>Genome-wide analysis of Borrelia turcica and 'Candidatus Borrelia tachyglossi' shows relapsing fever-like genomes with unique genomic links to Lyme disease Borrelia.</title>
        <authorList>
            <person name="Gofton A.W."/>
            <person name="Margos G."/>
            <person name="Fingerle V."/>
            <person name="Hepner S."/>
            <person name="Loh S.M."/>
            <person name="Ryan U."/>
            <person name="Irwin P."/>
            <person name="Oskam C.L."/>
        </authorList>
    </citation>
    <scope>NUCLEOTIDE SEQUENCE [LARGE SCALE GENOMIC DNA]</scope>
    <source>
        <strain evidence="5 6">IST7</strain>
    </source>
</reference>
<evidence type="ECO:0000313" key="6">
    <source>
        <dbReference type="Proteomes" id="UP000275571"/>
    </source>
</evidence>
<dbReference type="EMBL" id="CP028884">
    <property type="protein sequence ID" value="AYE36487.1"/>
    <property type="molecule type" value="Genomic_DNA"/>
</dbReference>
<keyword evidence="4" id="KW-0067">ATP-binding</keyword>
<dbReference type="GO" id="GO:0005524">
    <property type="term" value="F:ATP binding"/>
    <property type="evidence" value="ECO:0007669"/>
    <property type="project" value="UniProtKB-KW"/>
</dbReference>
<evidence type="ECO:0000256" key="2">
    <source>
        <dbReference type="ARBA" id="ARBA00022801"/>
    </source>
</evidence>
<dbReference type="Gene3D" id="1.10.486.10">
    <property type="entry name" value="PCRA, domain 4"/>
    <property type="match status" value="1"/>
</dbReference>
<proteinExistence type="predicted"/>
<dbReference type="InterPro" id="IPR013986">
    <property type="entry name" value="DExx_box_DNA_helicase_dom_sf"/>
</dbReference>
<dbReference type="KEGG" id="btur:DB313_03325"/>
<evidence type="ECO:0000256" key="3">
    <source>
        <dbReference type="ARBA" id="ARBA00022806"/>
    </source>
</evidence>
<name>A0A386PNL8_9SPIR</name>
<dbReference type="InterPro" id="IPR027417">
    <property type="entry name" value="P-loop_NTPase"/>
</dbReference>
<dbReference type="Proteomes" id="UP000275571">
    <property type="component" value="Chromosome"/>
</dbReference>
<keyword evidence="1" id="KW-0547">Nucleotide-binding</keyword>
<keyword evidence="3" id="KW-0347">Helicase</keyword>
<sequence length="1074" mass="128686">MYKIYKTNKVCTIYNKIQELIRNDDIFKKETIIIIKNNVLEDEIKKYLATLNEVSYNLNIKQNMMKTIYNLLIENQNIKHFLANNTLLLYSETEKFILYNILKENKIKNINQFKSTKNRYIFASKIIILFHKYYAKFSKIIENWRQDELLFKDKSNARYESMQKEMFQKLFENQINIFDLYKQIENETTGIPKSIETKRLIIIGETKEIDRKILFHLQKIFKLEVYELILEDITSYKSSLIEELLPIKIEKYNLEVQIEEEIDTKLFEEKNFLASFKNNIIAENSLLSTDNSFKIIEATTQKREVEILVNNILHSTQNNNLKLNDIVITCLPKEMDFYLPYIEEFLNKYELDFNVLDSKDISKSKSVMALKKLMNLFISHRGTISNFNRKEIIEFLSNTKVMNKFNISTNELQHLITFSDTMNINFGMNDTHKENLSYDKTFLNSWEDGFNRFLMSEIFNEKYENENFQENISFQDPASIIQLTTIIRSLYEDIIYFRGREYTIYEWAEIIEIFINKYIKLEDDDKIDEYINTRIQYLKNFSRDFNENIYKDYMEKVKDTKVEFALFKIMLEESLEQKSYQSINQNVGILVASSDKIEYLQKSEIHFLGADKLNSNITFDNMNLLNEYYDYANVEQYNISNLINIIFAASNKFYLYYSLSKSLNPDINKPKVIHKIINHIKNMGQELEIEKHPNENYDFEYFKEKNPNCLINYDTNAFSIAESLKKGNHRKFIQKRVKLKEQIPLKIKDINKAITNPYKYFYEKILNVYIKDISQINEIKEKQEEQIIDILNFNYKLMDNFMPIHEYIKDEINEYQILKRIDNIIEHQIQKGIVPLNFKKERLKEEFISKFNEIKNNIEINFQEFFKMEAVNTTLNKIIPINFEDTTLEFKLDGKLQNIYKIDNRYYYFCLEKKEYNNDAIIEKIDLYMIGLFLKNKIENIDSIQEIKISYETAQLSLDNAYENTEINLLDLENLLKQIAYISSYPTPIYRDLIHKSLTKIKNINEFPTALKAQIEYPQKSIAPTKKMEHVLTQKDITWCPYYNRFQDTNDLNIDENLEKLLKDFYIKFMKTQS</sequence>
<dbReference type="GO" id="GO:0004386">
    <property type="term" value="F:helicase activity"/>
    <property type="evidence" value="ECO:0007669"/>
    <property type="project" value="UniProtKB-KW"/>
</dbReference>
<dbReference type="Gene3D" id="3.40.50.10930">
    <property type="match status" value="1"/>
</dbReference>
<accession>A0A386PNL8</accession>
<evidence type="ECO:0000313" key="5">
    <source>
        <dbReference type="EMBL" id="AYE36487.1"/>
    </source>
</evidence>
<evidence type="ECO:0000256" key="1">
    <source>
        <dbReference type="ARBA" id="ARBA00022741"/>
    </source>
</evidence>
<organism evidence="5 6">
    <name type="scientific">Borrelia turcica IST7</name>
    <dbReference type="NCBI Taxonomy" id="1104446"/>
    <lineage>
        <taxon>Bacteria</taxon>
        <taxon>Pseudomonadati</taxon>
        <taxon>Spirochaetota</taxon>
        <taxon>Spirochaetia</taxon>
        <taxon>Spirochaetales</taxon>
        <taxon>Borreliaceae</taxon>
        <taxon>Borrelia</taxon>
    </lineage>
</organism>
<keyword evidence="2" id="KW-0378">Hydrolase</keyword>
<dbReference type="RefSeq" id="WP_120104407.1">
    <property type="nucleotide sequence ID" value="NZ_CP028884.1"/>
</dbReference>